<dbReference type="Proteomes" id="UP000004416">
    <property type="component" value="Unassembled WGS sequence"/>
</dbReference>
<dbReference type="InterPro" id="IPR003473">
    <property type="entry name" value="NadA"/>
</dbReference>
<evidence type="ECO:0000256" key="10">
    <source>
        <dbReference type="HAMAP-Rule" id="MF_00569"/>
    </source>
</evidence>
<comment type="pathway">
    <text evidence="1 10">Cofactor biosynthesis; NAD(+) biosynthesis; quinolinate from iminoaspartate: step 1/1.</text>
</comment>
<evidence type="ECO:0000256" key="7">
    <source>
        <dbReference type="ARBA" id="ARBA00022723"/>
    </source>
</evidence>
<dbReference type="AlphaFoldDB" id="G9XGL3"/>
<dbReference type="GO" id="GO:0046872">
    <property type="term" value="F:metal ion binding"/>
    <property type="evidence" value="ECO:0007669"/>
    <property type="project" value="UniProtKB-KW"/>
</dbReference>
<feature type="binding site" evidence="10">
    <location>
        <position position="269"/>
    </location>
    <ligand>
        <name>iminosuccinate</name>
        <dbReference type="ChEBI" id="CHEBI:77875"/>
    </ligand>
</feature>
<keyword evidence="3 10" id="KW-0004">4Fe-4S</keyword>
<evidence type="ECO:0000256" key="6">
    <source>
        <dbReference type="ARBA" id="ARBA00022679"/>
    </source>
</evidence>
<dbReference type="PANTHER" id="PTHR30573:SF0">
    <property type="entry name" value="QUINOLINATE SYNTHASE, CHLOROPLASTIC"/>
    <property type="match status" value="1"/>
</dbReference>
<keyword evidence="4 10" id="KW-0963">Cytoplasm</keyword>
<dbReference type="GO" id="GO:0034628">
    <property type="term" value="P:'de novo' NAD+ biosynthetic process from L-aspartate"/>
    <property type="evidence" value="ECO:0007669"/>
    <property type="project" value="TreeGrafter"/>
</dbReference>
<evidence type="ECO:0000256" key="3">
    <source>
        <dbReference type="ARBA" id="ARBA00022485"/>
    </source>
</evidence>
<keyword evidence="8 10" id="KW-0408">Iron</keyword>
<dbReference type="PATRIC" id="fig|537010.4.peg.71"/>
<evidence type="ECO:0000256" key="8">
    <source>
        <dbReference type="ARBA" id="ARBA00023004"/>
    </source>
</evidence>
<comment type="caution">
    <text evidence="11">The sequence shown here is derived from an EMBL/GenBank/DDBJ whole genome shotgun (WGS) entry which is preliminary data.</text>
</comment>
<feature type="binding site" evidence="10">
    <location>
        <position position="226"/>
    </location>
    <ligand>
        <name>[4Fe-4S] cluster</name>
        <dbReference type="ChEBI" id="CHEBI:49883"/>
    </ligand>
</feature>
<feature type="binding site" evidence="10">
    <location>
        <position position="108"/>
    </location>
    <ligand>
        <name>[4Fe-4S] cluster</name>
        <dbReference type="ChEBI" id="CHEBI:49883"/>
    </ligand>
</feature>
<dbReference type="InterPro" id="IPR036094">
    <property type="entry name" value="NadA_sf"/>
</dbReference>
<dbReference type="HAMAP" id="MF_00569">
    <property type="entry name" value="NadA_type3"/>
    <property type="match status" value="1"/>
</dbReference>
<dbReference type="GO" id="GO:0051539">
    <property type="term" value="F:4 iron, 4 sulfur cluster binding"/>
    <property type="evidence" value="ECO:0007669"/>
    <property type="project" value="UniProtKB-KW"/>
</dbReference>
<comment type="catalytic activity">
    <reaction evidence="10">
        <text>iminosuccinate + dihydroxyacetone phosphate = quinolinate + phosphate + 2 H2O + H(+)</text>
        <dbReference type="Rhea" id="RHEA:25888"/>
        <dbReference type="ChEBI" id="CHEBI:15377"/>
        <dbReference type="ChEBI" id="CHEBI:15378"/>
        <dbReference type="ChEBI" id="CHEBI:29959"/>
        <dbReference type="ChEBI" id="CHEBI:43474"/>
        <dbReference type="ChEBI" id="CHEBI:57642"/>
        <dbReference type="ChEBI" id="CHEBI:77875"/>
        <dbReference type="EC" id="2.5.1.72"/>
    </reaction>
</comment>
<evidence type="ECO:0000256" key="1">
    <source>
        <dbReference type="ARBA" id="ARBA00005065"/>
    </source>
</evidence>
<comment type="subcellular location">
    <subcellularLocation>
        <location evidence="10">Cytoplasm</location>
    </subcellularLocation>
</comment>
<protein>
    <recommendedName>
        <fullName evidence="2 10">Quinolinate synthase</fullName>
        <ecNumber evidence="2 10">2.5.1.72</ecNumber>
    </recommendedName>
</protein>
<dbReference type="UniPathway" id="UPA00253">
    <property type="reaction ID" value="UER00327"/>
</dbReference>
<accession>G9XGL3</accession>
<evidence type="ECO:0000256" key="5">
    <source>
        <dbReference type="ARBA" id="ARBA00022642"/>
    </source>
</evidence>
<dbReference type="SUPFAM" id="SSF142754">
    <property type="entry name" value="NadA-like"/>
    <property type="match status" value="1"/>
</dbReference>
<organism evidence="11 12">
    <name type="scientific">Desulfitobacterium hafniense DP7</name>
    <dbReference type="NCBI Taxonomy" id="537010"/>
    <lineage>
        <taxon>Bacteria</taxon>
        <taxon>Bacillati</taxon>
        <taxon>Bacillota</taxon>
        <taxon>Clostridia</taxon>
        <taxon>Eubacteriales</taxon>
        <taxon>Desulfitobacteriaceae</taxon>
        <taxon>Desulfitobacterium</taxon>
    </lineage>
</organism>
<feature type="binding site" evidence="10">
    <location>
        <position position="45"/>
    </location>
    <ligand>
        <name>iminosuccinate</name>
        <dbReference type="ChEBI" id="CHEBI:77875"/>
    </ligand>
</feature>
<dbReference type="EMBL" id="AFZX01000004">
    <property type="protein sequence ID" value="EHL09197.1"/>
    <property type="molecule type" value="Genomic_DNA"/>
</dbReference>
<feature type="binding site" evidence="10">
    <location>
        <position position="160"/>
    </location>
    <ligand>
        <name>iminosuccinate</name>
        <dbReference type="ChEBI" id="CHEBI:77875"/>
    </ligand>
</feature>
<gene>
    <name evidence="10" type="primary">nadA</name>
    <name evidence="11" type="ORF">HMPREF0322_00079</name>
</gene>
<dbReference type="InterPro" id="IPR023515">
    <property type="entry name" value="Quinolinate_synth_A_type3"/>
</dbReference>
<evidence type="ECO:0000256" key="4">
    <source>
        <dbReference type="ARBA" id="ARBA00022490"/>
    </source>
</evidence>
<dbReference type="HOGENOM" id="CLU_047382_2_0_9"/>
<comment type="function">
    <text evidence="10">Catalyzes the condensation of iminoaspartate with dihydroxyacetone phosphate to form quinolinate.</text>
</comment>
<evidence type="ECO:0000256" key="9">
    <source>
        <dbReference type="ARBA" id="ARBA00023014"/>
    </source>
</evidence>
<dbReference type="PANTHER" id="PTHR30573">
    <property type="entry name" value="QUINOLINATE SYNTHETASE A"/>
    <property type="match status" value="1"/>
</dbReference>
<evidence type="ECO:0000313" key="11">
    <source>
        <dbReference type="EMBL" id="EHL09197.1"/>
    </source>
</evidence>
<dbReference type="EC" id="2.5.1.72" evidence="2 10"/>
<sequence>MEEQEMYTMQQPLPAEYLSLSEEEMDRRIRKVKEDLGSRLLILGHHYQRDEVVRYADYRGDSLRLSQLAAQAEAEYIVFCGVHFMAETADILTVPEQKVILPDLGAGCPMADMADIEDVERCWEQLVAQYDEEFVPVTYVNSSAEVKAFCGRHGGLTCTSSNAMKILKTLFSQGKRILFLPDEHLGRNSAMHLGLEEKDMFLWQREEWEMELPEAAPKIILWDGYCGVHQRFTPAHVDYVRVKYPGVTVIVHPECSHVVVEKADLDGSTDFIIRQITGAPEGSIWAVGTEINLVSRLAKENPDKKIVSLNENTCLCVMMSRISQPHLLWALENLAQGNVVNQITVKPEIAKEAIVALDRMLEMSK</sequence>
<feature type="binding site" evidence="10">
    <location>
        <position position="62"/>
    </location>
    <ligand>
        <name>iminosuccinate</name>
        <dbReference type="ChEBI" id="CHEBI:77875"/>
    </ligand>
</feature>
<proteinExistence type="inferred from homology"/>
<comment type="similarity">
    <text evidence="10">Belongs to the quinolinate synthase family. Type 3 subfamily.</text>
</comment>
<dbReference type="GO" id="GO:0005829">
    <property type="term" value="C:cytosol"/>
    <property type="evidence" value="ECO:0007669"/>
    <property type="project" value="TreeGrafter"/>
</dbReference>
<keyword evidence="5 10" id="KW-0662">Pyridine nucleotide biosynthesis</keyword>
<feature type="binding site" evidence="10">
    <location>
        <position position="316"/>
    </location>
    <ligand>
        <name>[4Fe-4S] cluster</name>
        <dbReference type="ChEBI" id="CHEBI:49883"/>
    </ligand>
</feature>
<feature type="binding site" evidence="10">
    <location>
        <begin position="252"/>
        <end position="254"/>
    </location>
    <ligand>
        <name>iminosuccinate</name>
        <dbReference type="ChEBI" id="CHEBI:77875"/>
    </ligand>
</feature>
<name>G9XGL3_DESHA</name>
<comment type="cofactor">
    <cofactor evidence="10">
        <name>[4Fe-4S] cluster</name>
        <dbReference type="ChEBI" id="CHEBI:49883"/>
    </cofactor>
    <text evidence="10">Binds 1 [4Fe-4S] cluster per subunit.</text>
</comment>
<dbReference type="GO" id="GO:0008987">
    <property type="term" value="F:quinolinate synthetase A activity"/>
    <property type="evidence" value="ECO:0007669"/>
    <property type="project" value="UniProtKB-UniRule"/>
</dbReference>
<dbReference type="Gene3D" id="3.40.50.10800">
    <property type="entry name" value="NadA-like"/>
    <property type="match status" value="3"/>
</dbReference>
<keyword evidence="6 10" id="KW-0808">Transferase</keyword>
<feature type="binding site" evidence="10">
    <location>
        <begin position="139"/>
        <end position="141"/>
    </location>
    <ligand>
        <name>iminosuccinate</name>
        <dbReference type="ChEBI" id="CHEBI:77875"/>
    </ligand>
</feature>
<keyword evidence="9 10" id="KW-0411">Iron-sulfur</keyword>
<reference evidence="11 12" key="1">
    <citation type="submission" date="2011-08" db="EMBL/GenBank/DDBJ databases">
        <authorList>
            <person name="Weinstock G."/>
            <person name="Sodergren E."/>
            <person name="Clifton S."/>
            <person name="Fulton L."/>
            <person name="Fulton B."/>
            <person name="Courtney L."/>
            <person name="Fronick C."/>
            <person name="Harrison M."/>
            <person name="Strong C."/>
            <person name="Farmer C."/>
            <person name="Delahaunty K."/>
            <person name="Markovic C."/>
            <person name="Hall O."/>
            <person name="Minx P."/>
            <person name="Tomlinson C."/>
            <person name="Mitreva M."/>
            <person name="Hou S."/>
            <person name="Chen J."/>
            <person name="Wollam A."/>
            <person name="Pepin K.H."/>
            <person name="Johnson M."/>
            <person name="Bhonagiri V."/>
            <person name="Zhang X."/>
            <person name="Suruliraj S."/>
            <person name="Warren W."/>
            <person name="Chinwalla A."/>
            <person name="Mardis E.R."/>
            <person name="Wilson R.K."/>
        </authorList>
    </citation>
    <scope>NUCLEOTIDE SEQUENCE [LARGE SCALE GENOMIC DNA]</scope>
    <source>
        <strain evidence="11 12">DP7</strain>
    </source>
</reference>
<dbReference type="Pfam" id="PF02445">
    <property type="entry name" value="NadA"/>
    <property type="match status" value="1"/>
</dbReference>
<keyword evidence="7 10" id="KW-0479">Metal-binding</keyword>
<evidence type="ECO:0000313" key="12">
    <source>
        <dbReference type="Proteomes" id="UP000004416"/>
    </source>
</evidence>
<evidence type="ECO:0000256" key="2">
    <source>
        <dbReference type="ARBA" id="ARBA00012669"/>
    </source>
</evidence>
<dbReference type="NCBIfam" id="TIGR00550">
    <property type="entry name" value="nadA"/>
    <property type="match status" value="1"/>
</dbReference>
<dbReference type="NCBIfam" id="NF006883">
    <property type="entry name" value="PRK09375.2-4"/>
    <property type="match status" value="1"/>
</dbReference>